<organism evidence="2">
    <name type="scientific">uncultured Dysgonomonas sp</name>
    <dbReference type="NCBI Taxonomy" id="206096"/>
    <lineage>
        <taxon>Bacteria</taxon>
        <taxon>Pseudomonadati</taxon>
        <taxon>Bacteroidota</taxon>
        <taxon>Bacteroidia</taxon>
        <taxon>Bacteroidales</taxon>
        <taxon>Dysgonomonadaceae</taxon>
        <taxon>Dysgonomonas</taxon>
        <taxon>environmental samples</taxon>
    </lineage>
</organism>
<evidence type="ECO:0000313" key="2">
    <source>
        <dbReference type="EMBL" id="SBV93143.1"/>
    </source>
</evidence>
<evidence type="ECO:0000256" key="1">
    <source>
        <dbReference type="SAM" id="MobiDB-lite"/>
    </source>
</evidence>
<dbReference type="RefSeq" id="WP_296946794.1">
    <property type="nucleotide sequence ID" value="NZ_LT599021.1"/>
</dbReference>
<dbReference type="AlphaFoldDB" id="A0A212J0X7"/>
<proteinExistence type="predicted"/>
<sequence length="299" mass="32963">MAKINPTENNKLIRDAICKIASGRAYDRIQMSKAGTGGVGTARMIHGYVAKIHDNPNDSEYEEYGGTIDVGEFPDETSSSEPIIHKGVMLCGVKNNTNGFLVIPTLYSDVTIVSDAATNYMYVMNYSHADIIQIDPHYSVSIGSSETDPFDPEDNDSPDYDELQKTGRHSKVTYTPTEIVTIVEDQRKNEMASQKWTSQSTDIKIGDSSYTQTNDLIEYKVGSVSVLVRNNKIYIGGEDAVEPLVLGNQLATLMLDFLTECSKITTTTLLGAMPAMNFANFTALQSKIEQFKSKTSFTK</sequence>
<feature type="compositionally biased region" description="Acidic residues" evidence="1">
    <location>
        <begin position="148"/>
        <end position="161"/>
    </location>
</feature>
<protein>
    <submittedName>
        <fullName evidence="2">Uncharacterized protein</fullName>
    </submittedName>
</protein>
<reference evidence="2" key="1">
    <citation type="submission" date="2016-04" db="EMBL/GenBank/DDBJ databases">
        <authorList>
            <person name="Evans L.H."/>
            <person name="Alamgir A."/>
            <person name="Owens N."/>
            <person name="Weber N.D."/>
            <person name="Virtaneva K."/>
            <person name="Barbian K."/>
            <person name="Babar A."/>
            <person name="Rosenke K."/>
        </authorList>
    </citation>
    <scope>NUCLEOTIDE SEQUENCE</scope>
    <source>
        <strain evidence="2">86-2</strain>
    </source>
</reference>
<name>A0A212J0X7_9BACT</name>
<accession>A0A212J0X7</accession>
<dbReference type="EMBL" id="FLUL01000001">
    <property type="protein sequence ID" value="SBV93143.1"/>
    <property type="molecule type" value="Genomic_DNA"/>
</dbReference>
<gene>
    <name evidence="2" type="ORF">KL86DYS2_10488</name>
</gene>
<feature type="region of interest" description="Disordered" evidence="1">
    <location>
        <begin position="143"/>
        <end position="168"/>
    </location>
</feature>